<dbReference type="InterPro" id="IPR036515">
    <property type="entry name" value="Transposase_17_sf"/>
</dbReference>
<dbReference type="AlphaFoldDB" id="Q987Z8"/>
<evidence type="ECO:0000259" key="2">
    <source>
        <dbReference type="SMART" id="SM01321"/>
    </source>
</evidence>
<dbReference type="eggNOG" id="COG1943">
    <property type="taxonomic scope" value="Bacteria"/>
</dbReference>
<organism evidence="3 4">
    <name type="scientific">Mesorhizobium japonicum (strain LMG 29417 / CECT 9101 / MAFF 303099)</name>
    <name type="common">Mesorhizobium loti (strain MAFF 303099)</name>
    <dbReference type="NCBI Taxonomy" id="266835"/>
    <lineage>
        <taxon>Bacteria</taxon>
        <taxon>Pseudomonadati</taxon>
        <taxon>Pseudomonadota</taxon>
        <taxon>Alphaproteobacteria</taxon>
        <taxon>Hyphomicrobiales</taxon>
        <taxon>Phyllobacteriaceae</taxon>
        <taxon>Mesorhizobium</taxon>
    </lineage>
</organism>
<name>Q987Z8_RHILO</name>
<dbReference type="PANTHER" id="PTHR34322:SF2">
    <property type="entry name" value="TRANSPOSASE IS200-LIKE DOMAIN-CONTAINING PROTEIN"/>
    <property type="match status" value="1"/>
</dbReference>
<accession>Q987Z8</accession>
<feature type="domain" description="Transposase IS200-like" evidence="2">
    <location>
        <begin position="19"/>
        <end position="133"/>
    </location>
</feature>
<dbReference type="GO" id="GO:0006313">
    <property type="term" value="P:DNA transposition"/>
    <property type="evidence" value="ECO:0007669"/>
    <property type="project" value="InterPro"/>
</dbReference>
<feature type="region of interest" description="Disordered" evidence="1">
    <location>
        <begin position="209"/>
        <end position="230"/>
    </location>
</feature>
<dbReference type="Proteomes" id="UP000000552">
    <property type="component" value="Chromosome"/>
</dbReference>
<dbReference type="InterPro" id="IPR002686">
    <property type="entry name" value="Transposase_17"/>
</dbReference>
<dbReference type="GO" id="GO:0004803">
    <property type="term" value="F:transposase activity"/>
    <property type="evidence" value="ECO:0007669"/>
    <property type="project" value="InterPro"/>
</dbReference>
<dbReference type="HOGENOM" id="CLU_068226_1_2_5"/>
<dbReference type="KEGG" id="mlo:mll6836"/>
<dbReference type="RefSeq" id="WP_010914362.1">
    <property type="nucleotide sequence ID" value="NC_002678.2"/>
</dbReference>
<dbReference type="PATRIC" id="fig|266835.9.peg.5437"/>
<dbReference type="EMBL" id="BA000012">
    <property type="protein sequence ID" value="BAB53052.1"/>
    <property type="molecule type" value="Genomic_DNA"/>
</dbReference>
<dbReference type="PANTHER" id="PTHR34322">
    <property type="entry name" value="TRANSPOSASE, Y1_TNP DOMAIN-CONTAINING"/>
    <property type="match status" value="1"/>
</dbReference>
<dbReference type="SMART" id="SM01321">
    <property type="entry name" value="Y1_Tnp"/>
    <property type="match status" value="1"/>
</dbReference>
<reference evidence="3 4" key="1">
    <citation type="journal article" date="2000" name="DNA Res.">
        <title>Complete genome structure of the nitrogen-fixing symbiotic bacterium Mesorhizobium loti.</title>
        <authorList>
            <person name="Kaneko T."/>
            <person name="Nakamura Y."/>
            <person name="Sato S."/>
            <person name="Asamizu E."/>
            <person name="Kato T."/>
            <person name="Sasamoto S."/>
            <person name="Watanabe A."/>
            <person name="Idesawa K."/>
            <person name="Ishikawa A."/>
            <person name="Kawashima K."/>
            <person name="Kimura T."/>
            <person name="Kishida Y."/>
            <person name="Kiyokawa C."/>
            <person name="Kohara M."/>
            <person name="Matsumoto M."/>
            <person name="Matsuno A."/>
            <person name="Mochizuki Y."/>
            <person name="Nakayama S."/>
            <person name="Nakazaki N."/>
            <person name="Shimpo S."/>
            <person name="Sugimoto M."/>
            <person name="Takeuchi C."/>
            <person name="Yamada M."/>
            <person name="Tabata S."/>
        </authorList>
    </citation>
    <scope>NUCLEOTIDE SEQUENCE [LARGE SCALE GENOMIC DNA]</scope>
    <source>
        <strain evidence="4">LMG 29417 / CECT 9101 / MAFF 303099</strain>
    </source>
</reference>
<proteinExistence type="predicted"/>
<gene>
    <name evidence="3" type="ordered locus">mll6836</name>
</gene>
<dbReference type="GO" id="GO:0003677">
    <property type="term" value="F:DNA binding"/>
    <property type="evidence" value="ECO:0007669"/>
    <property type="project" value="InterPro"/>
</dbReference>
<evidence type="ECO:0000256" key="1">
    <source>
        <dbReference type="SAM" id="MobiDB-lite"/>
    </source>
</evidence>
<evidence type="ECO:0000313" key="3">
    <source>
        <dbReference type="EMBL" id="BAB53052.1"/>
    </source>
</evidence>
<dbReference type="Pfam" id="PF01797">
    <property type="entry name" value="Y1_Tnp"/>
    <property type="match status" value="1"/>
</dbReference>
<evidence type="ECO:0000313" key="4">
    <source>
        <dbReference type="Proteomes" id="UP000000552"/>
    </source>
</evidence>
<protein>
    <submittedName>
        <fullName evidence="3">Mll6836 protein</fullName>
    </submittedName>
</protein>
<sequence length="230" mass="24931">MAIAASRLTAWPGLARIVVPGLPHHVTQRGNGRAKVFFTTEDYALYKILLVEHCRAANVGIWAWCLMPNHVHPILTPADADGLRRALAKVHRAYAGIIHARQKKTGHFWQGRFGAVAMDEDHLLSAVRYVGLNPVRAELVKQAADWPWSSARAHLTGEPDGVADPQPMRDRLPSSSGLFDLIETDVAAFDALRKAESIGRPAGGEAFLSRIAGQTGRAAKSREAGPAGQN</sequence>
<dbReference type="Gene3D" id="3.30.70.1290">
    <property type="entry name" value="Transposase IS200-like"/>
    <property type="match status" value="1"/>
</dbReference>
<dbReference type="SUPFAM" id="SSF143422">
    <property type="entry name" value="Transposase IS200-like"/>
    <property type="match status" value="1"/>
</dbReference>